<dbReference type="Gene3D" id="3.30.470.20">
    <property type="entry name" value="ATP-grasp fold, B domain"/>
    <property type="match status" value="1"/>
</dbReference>
<reference evidence="2 3" key="2">
    <citation type="submission" date="2007-04" db="EMBL/GenBank/DDBJ databases">
        <title>Draft genome sequence of Ruminococcus torques (ATCC 27756).</title>
        <authorList>
            <person name="Sudarsanam P."/>
            <person name="Ley R."/>
            <person name="Guruge J."/>
            <person name="Turnbaugh P.J."/>
            <person name="Mahowald M."/>
            <person name="Liep D."/>
            <person name="Gordon J."/>
        </authorList>
    </citation>
    <scope>NUCLEOTIDE SEQUENCE [LARGE SCALE GENOMIC DNA]</scope>
    <source>
        <strain evidence="2 3">ATCC 27756</strain>
    </source>
</reference>
<organism evidence="2 3">
    <name type="scientific">[Ruminococcus] torques ATCC 27756</name>
    <dbReference type="NCBI Taxonomy" id="411460"/>
    <lineage>
        <taxon>Bacteria</taxon>
        <taxon>Bacillati</taxon>
        <taxon>Bacillota</taxon>
        <taxon>Clostridia</taxon>
        <taxon>Lachnospirales</taxon>
        <taxon>Lachnospiraceae</taxon>
        <taxon>Mediterraneibacter</taxon>
    </lineage>
</organism>
<reference evidence="2 3" key="1">
    <citation type="submission" date="2007-03" db="EMBL/GenBank/DDBJ databases">
        <authorList>
            <person name="Fulton L."/>
            <person name="Clifton S."/>
            <person name="Fulton B."/>
            <person name="Xu J."/>
            <person name="Minx P."/>
            <person name="Pepin K.H."/>
            <person name="Johnson M."/>
            <person name="Thiruvilangam P."/>
            <person name="Bhonagiri V."/>
            <person name="Nash W.E."/>
            <person name="Mardis E.R."/>
            <person name="Wilson R.K."/>
        </authorList>
    </citation>
    <scope>NUCLEOTIDE SEQUENCE [LARGE SCALE GENOMIC DNA]</scope>
    <source>
        <strain evidence="2 3">ATCC 27756</strain>
    </source>
</reference>
<name>A5KMM4_9FIRM</name>
<dbReference type="SUPFAM" id="SSF56059">
    <property type="entry name" value="Glutathione synthetase ATP-binding domain-like"/>
    <property type="match status" value="1"/>
</dbReference>
<gene>
    <name evidence="2" type="ORF">RUMTOR_01497</name>
</gene>
<dbReference type="HOGENOM" id="CLU_058784_0_0_9"/>
<sequence>MRYGMGIVWNYLRYKATISDYFELRFFEKNSKEKKEYLTSKDGLRFAQYVDSQEVFTQLCSKKEMYRELKKYVKRDQLYSAESKKEDFEKFVDKHNSFLYKPDVADCGRGIEKWTVSKGSIEDLYNKFKESPAVLDELVTQHQELSKLNPSSVNTIRIFTVMIGNECEIIGAALRMGVGDTVIDNYSAGGVVGSIDEKTGIVRDDGEDAIGRRYEMHPTSKIRMKGFKIPNWETVIEFVRECAQNYPLKYVAWDIAIRENDCVLIEANPNGMANVIQIAGAKGRKKQYEELRRKIEEIRRN</sequence>
<evidence type="ECO:0000313" key="2">
    <source>
        <dbReference type="EMBL" id="EDK24243.1"/>
    </source>
</evidence>
<feature type="domain" description="Alpha-L-glutamate ligase-related protein ATP-grasp" evidence="1">
    <location>
        <begin position="50"/>
        <end position="287"/>
    </location>
</feature>
<dbReference type="InterPro" id="IPR039523">
    <property type="entry name" value="RimK-rel_E_lig_ATP-grasp"/>
</dbReference>
<dbReference type="EMBL" id="AAVP02000006">
    <property type="protein sequence ID" value="EDK24243.1"/>
    <property type="molecule type" value="Genomic_DNA"/>
</dbReference>
<dbReference type="PaxDb" id="411460-RUMTOR_01497"/>
<protein>
    <recommendedName>
        <fullName evidence="1">Alpha-L-glutamate ligase-related protein ATP-grasp domain-containing protein</fullName>
    </recommendedName>
</protein>
<evidence type="ECO:0000259" key="1">
    <source>
        <dbReference type="Pfam" id="PF14397"/>
    </source>
</evidence>
<dbReference type="Proteomes" id="UP000003577">
    <property type="component" value="Unassembled WGS sequence"/>
</dbReference>
<proteinExistence type="predicted"/>
<accession>A5KMM4</accession>
<dbReference type="Pfam" id="PF14397">
    <property type="entry name" value="ATPgrasp_ST"/>
    <property type="match status" value="1"/>
</dbReference>
<dbReference type="AlphaFoldDB" id="A5KMM4"/>
<comment type="caution">
    <text evidence="2">The sequence shown here is derived from an EMBL/GenBank/DDBJ whole genome shotgun (WGS) entry which is preliminary data.</text>
</comment>
<evidence type="ECO:0000313" key="3">
    <source>
        <dbReference type="Proteomes" id="UP000003577"/>
    </source>
</evidence>